<dbReference type="RefSeq" id="WP_167180832.1">
    <property type="nucleotide sequence ID" value="NZ_JAAONZ010000001.1"/>
</dbReference>
<organism evidence="10 11">
    <name type="scientific">Pseudomaricurvus hydrocarbonicus</name>
    <dbReference type="NCBI Taxonomy" id="1470433"/>
    <lineage>
        <taxon>Bacteria</taxon>
        <taxon>Pseudomonadati</taxon>
        <taxon>Pseudomonadota</taxon>
        <taxon>Gammaproteobacteria</taxon>
        <taxon>Cellvibrionales</taxon>
        <taxon>Cellvibrionaceae</taxon>
        <taxon>Pseudomaricurvus</taxon>
    </lineage>
</organism>
<comment type="subcellular location">
    <subcellularLocation>
        <location evidence="8">Periplasm</location>
    </subcellularLocation>
</comment>
<protein>
    <recommendedName>
        <fullName evidence="8">Putative beta-barrel assembly-enhancing protease</fullName>
        <ecNumber evidence="8">3.4.-.-</ecNumber>
    </recommendedName>
</protein>
<evidence type="ECO:0000256" key="7">
    <source>
        <dbReference type="ARBA" id="ARBA00023049"/>
    </source>
</evidence>
<evidence type="ECO:0000313" key="10">
    <source>
        <dbReference type="EMBL" id="NHO64122.1"/>
    </source>
</evidence>
<dbReference type="PANTHER" id="PTHR22726:SF1">
    <property type="entry name" value="METALLOENDOPEPTIDASE OMA1, MITOCHONDRIAL"/>
    <property type="match status" value="1"/>
</dbReference>
<keyword evidence="4 8" id="KW-0574">Periplasm</keyword>
<keyword evidence="7 8" id="KW-0482">Metalloprotease</keyword>
<keyword evidence="5 8" id="KW-0378">Hydrolase</keyword>
<feature type="active site" evidence="8">
    <location>
        <position position="135"/>
    </location>
</feature>
<keyword evidence="1 8" id="KW-0645">Protease</keyword>
<dbReference type="PANTHER" id="PTHR22726">
    <property type="entry name" value="METALLOENDOPEPTIDASE OMA1"/>
    <property type="match status" value="1"/>
</dbReference>
<accession>A0A9E5JPB9</accession>
<dbReference type="InterPro" id="IPR011990">
    <property type="entry name" value="TPR-like_helical_dom_sf"/>
</dbReference>
<evidence type="ECO:0000313" key="11">
    <source>
        <dbReference type="Proteomes" id="UP000787472"/>
    </source>
</evidence>
<comment type="similarity">
    <text evidence="8">Belongs to the peptidase M48 family. BepA subfamily.</text>
</comment>
<gene>
    <name evidence="10" type="ORF">G8770_01000</name>
</gene>
<dbReference type="GO" id="GO:0004222">
    <property type="term" value="F:metalloendopeptidase activity"/>
    <property type="evidence" value="ECO:0007669"/>
    <property type="project" value="InterPro"/>
</dbReference>
<dbReference type="EC" id="3.4.-.-" evidence="8"/>
<keyword evidence="6 8" id="KW-0862">Zinc</keyword>
<dbReference type="CDD" id="cd07324">
    <property type="entry name" value="M48C_Oma1-like"/>
    <property type="match status" value="1"/>
</dbReference>
<dbReference type="Pfam" id="PF01435">
    <property type="entry name" value="Peptidase_M48"/>
    <property type="match status" value="1"/>
</dbReference>
<dbReference type="Proteomes" id="UP000787472">
    <property type="component" value="Unassembled WGS sequence"/>
</dbReference>
<dbReference type="GO" id="GO:0016020">
    <property type="term" value="C:membrane"/>
    <property type="evidence" value="ECO:0007669"/>
    <property type="project" value="InterPro"/>
</dbReference>
<dbReference type="Gene3D" id="3.30.2010.10">
    <property type="entry name" value="Metalloproteases ('zincins'), catalytic domain"/>
    <property type="match status" value="1"/>
</dbReference>
<comment type="cofactor">
    <cofactor evidence="8">
        <name>Zn(2+)</name>
        <dbReference type="ChEBI" id="CHEBI:29105"/>
    </cofactor>
    <text evidence="8">Binds 1 zinc ion per subunit.</text>
</comment>
<sequence length="482" mass="53584">MGRNLLSAVALSSAVISPLFTSDSLAESYNLPELGDASSAVVSPQQEYELGQTWLRLYRSRVPTSSDPLLHTYIEQLLGRLAQSSQLNDRRLELIVVKNPTMNAFAVPGGVVGVHTGLFLYAESEAQLASVLSHELAHLSQRHFARGVEMQQKNSIPMMAAMLASLVLAATAGGDAGIAALTATQAAALDSQLRFSRQNEQEADRIGMQTMVAAGEDPYAVPAMFERMLKATRYSRRPPEFLLTHPVTESRIADALNRANKYPRQQYPVDLDFYLMRARIQLQHDQTPQDSVKRFSSELSGESLSAEASRYGLVLALTEASQLDRARATLQPLLQSHPDKDAYIIAEANIYAAEHNYEKAQALLEQQLSQNPDHHAYNVRYAELLMKSGNYARSEEVLEKHVRRRPKDDSVWYLLAEVHGLAGNILGVHEARAEYFILNGVFDKAQIQLRNALKLSRGSYHKTALLEEKLKQVAKMQSDSNL</sequence>
<reference evidence="10" key="1">
    <citation type="submission" date="2020-03" db="EMBL/GenBank/DDBJ databases">
        <authorList>
            <person name="Guo F."/>
        </authorList>
    </citation>
    <scope>NUCLEOTIDE SEQUENCE</scope>
    <source>
        <strain evidence="10">JCM 30134</strain>
    </source>
</reference>
<evidence type="ECO:0000256" key="8">
    <source>
        <dbReference type="HAMAP-Rule" id="MF_00997"/>
    </source>
</evidence>
<comment type="caution">
    <text evidence="10">The sequence shown here is derived from an EMBL/GenBank/DDBJ whole genome shotgun (WGS) entry which is preliminary data.</text>
</comment>
<dbReference type="AlphaFoldDB" id="A0A9E5JPB9"/>
<comment type="function">
    <text evidence="8">Functions as both a chaperone and a metalloprotease. Maintains the integrity of the outer membrane by promoting either the assembly or the elimination of outer membrane proteins, depending on their folding state.</text>
</comment>
<dbReference type="InterPro" id="IPR001915">
    <property type="entry name" value="Peptidase_M48"/>
</dbReference>
<dbReference type="HAMAP" id="MF_00997">
    <property type="entry name" value="Protease_BepA"/>
    <property type="match status" value="1"/>
</dbReference>
<dbReference type="SUPFAM" id="SSF48452">
    <property type="entry name" value="TPR-like"/>
    <property type="match status" value="1"/>
</dbReference>
<evidence type="ECO:0000256" key="5">
    <source>
        <dbReference type="ARBA" id="ARBA00022801"/>
    </source>
</evidence>
<keyword evidence="3 8" id="KW-0732">Signal</keyword>
<feature type="binding site" evidence="8">
    <location>
        <position position="200"/>
    </location>
    <ligand>
        <name>Zn(2+)</name>
        <dbReference type="ChEBI" id="CHEBI:29105"/>
        <note>catalytic</note>
    </ligand>
</feature>
<evidence type="ECO:0000256" key="3">
    <source>
        <dbReference type="ARBA" id="ARBA00022729"/>
    </source>
</evidence>
<dbReference type="Gene3D" id="1.25.40.10">
    <property type="entry name" value="Tetratricopeptide repeat domain"/>
    <property type="match status" value="1"/>
</dbReference>
<evidence type="ECO:0000259" key="9">
    <source>
        <dbReference type="Pfam" id="PF01435"/>
    </source>
</evidence>
<feature type="active site" description="Proton donor" evidence="8">
    <location>
        <position position="204"/>
    </location>
</feature>
<dbReference type="GO" id="GO:0051603">
    <property type="term" value="P:proteolysis involved in protein catabolic process"/>
    <property type="evidence" value="ECO:0007669"/>
    <property type="project" value="TreeGrafter"/>
</dbReference>
<evidence type="ECO:0000256" key="2">
    <source>
        <dbReference type="ARBA" id="ARBA00022723"/>
    </source>
</evidence>
<dbReference type="Pfam" id="PF14559">
    <property type="entry name" value="TPR_19"/>
    <property type="match status" value="1"/>
</dbReference>
<feature type="domain" description="Peptidase M48" evidence="9">
    <location>
        <begin position="71"/>
        <end position="258"/>
    </location>
</feature>
<proteinExistence type="inferred from homology"/>
<evidence type="ECO:0000256" key="4">
    <source>
        <dbReference type="ARBA" id="ARBA00022764"/>
    </source>
</evidence>
<evidence type="ECO:0000256" key="6">
    <source>
        <dbReference type="ARBA" id="ARBA00022833"/>
    </source>
</evidence>
<feature type="binding site" evidence="8">
    <location>
        <position position="138"/>
    </location>
    <ligand>
        <name>Zn(2+)</name>
        <dbReference type="ChEBI" id="CHEBI:29105"/>
        <note>catalytic</note>
    </ligand>
</feature>
<dbReference type="GO" id="GO:0042597">
    <property type="term" value="C:periplasmic space"/>
    <property type="evidence" value="ECO:0007669"/>
    <property type="project" value="UniProtKB-SubCell"/>
</dbReference>
<dbReference type="InterPro" id="IPR030873">
    <property type="entry name" value="Protease_BepA"/>
</dbReference>
<feature type="binding site" evidence="8">
    <location>
        <position position="134"/>
    </location>
    <ligand>
        <name>Zn(2+)</name>
        <dbReference type="ChEBI" id="CHEBI:29105"/>
        <note>catalytic</note>
    </ligand>
</feature>
<keyword evidence="2 8" id="KW-0479">Metal-binding</keyword>
<evidence type="ECO:0000256" key="1">
    <source>
        <dbReference type="ARBA" id="ARBA00022670"/>
    </source>
</evidence>
<keyword evidence="11" id="KW-1185">Reference proteome</keyword>
<dbReference type="GO" id="GO:0008270">
    <property type="term" value="F:zinc ion binding"/>
    <property type="evidence" value="ECO:0007669"/>
    <property type="project" value="UniProtKB-UniRule"/>
</dbReference>
<dbReference type="EMBL" id="JAAONZ010000001">
    <property type="protein sequence ID" value="NHO64122.1"/>
    <property type="molecule type" value="Genomic_DNA"/>
</dbReference>
<dbReference type="InterPro" id="IPR051156">
    <property type="entry name" value="Mito/Outer_Membr_Metalloprot"/>
</dbReference>
<name>A0A9E5JPB9_9GAMM</name>